<keyword evidence="4 7" id="KW-1133">Transmembrane helix</keyword>
<keyword evidence="5 7" id="KW-0472">Membrane</keyword>
<evidence type="ECO:0000256" key="6">
    <source>
        <dbReference type="SAM" id="MobiDB-lite"/>
    </source>
</evidence>
<dbReference type="STRING" id="1223545.GS4_14_00370"/>
<keyword evidence="2" id="KW-1003">Cell membrane</keyword>
<gene>
    <name evidence="9" type="ORF">GS4_14_00370</name>
</gene>
<name>M0QLC0_9ACTN</name>
<dbReference type="PANTHER" id="PTHR36115">
    <property type="entry name" value="PROLINE-RICH ANTIGEN HOMOLOG-RELATED"/>
    <property type="match status" value="1"/>
</dbReference>
<evidence type="ECO:0000256" key="5">
    <source>
        <dbReference type="ARBA" id="ARBA00023136"/>
    </source>
</evidence>
<sequence length="172" mass="18289">MAGSHPSTSHSAPHATVSRSTAAQHPRPHHHVPDSTKTAGVVSRGVAAVLDVLTVGALMGAIWVGLALTLLVFGANAFHFPDRGVLFTATGFAIVSIAYNSTCWAVSGRTLGGVVMGLRVVNRKGERVRPVVAILRAAGYTFFAVGLLWVAIDPRRRSLQDIVVRTRVVYSR</sequence>
<evidence type="ECO:0000313" key="10">
    <source>
        <dbReference type="Proteomes" id="UP000011666"/>
    </source>
</evidence>
<proteinExistence type="predicted"/>
<evidence type="ECO:0000256" key="1">
    <source>
        <dbReference type="ARBA" id="ARBA00004651"/>
    </source>
</evidence>
<organism evidence="9 10">
    <name type="scientific">Gordonia soli NBRC 108243</name>
    <dbReference type="NCBI Taxonomy" id="1223545"/>
    <lineage>
        <taxon>Bacteria</taxon>
        <taxon>Bacillati</taxon>
        <taxon>Actinomycetota</taxon>
        <taxon>Actinomycetes</taxon>
        <taxon>Mycobacteriales</taxon>
        <taxon>Gordoniaceae</taxon>
        <taxon>Gordonia</taxon>
    </lineage>
</organism>
<protein>
    <recommendedName>
        <fullName evidence="8">RDD domain-containing protein</fullName>
    </recommendedName>
</protein>
<dbReference type="eggNOG" id="COG1714">
    <property type="taxonomic scope" value="Bacteria"/>
</dbReference>
<feature type="transmembrane region" description="Helical" evidence="7">
    <location>
        <begin position="127"/>
        <end position="152"/>
    </location>
</feature>
<feature type="compositionally biased region" description="Low complexity" evidence="6">
    <location>
        <begin position="1"/>
        <end position="16"/>
    </location>
</feature>
<comment type="subcellular location">
    <subcellularLocation>
        <location evidence="1">Cell membrane</location>
        <topology evidence="1">Multi-pass membrane protein</topology>
    </subcellularLocation>
</comment>
<dbReference type="InterPro" id="IPR051791">
    <property type="entry name" value="Pra-immunoreactive"/>
</dbReference>
<feature type="domain" description="RDD" evidence="8">
    <location>
        <begin position="38"/>
        <end position="163"/>
    </location>
</feature>
<dbReference type="Proteomes" id="UP000011666">
    <property type="component" value="Unassembled WGS sequence"/>
</dbReference>
<keyword evidence="10" id="KW-1185">Reference proteome</keyword>
<evidence type="ECO:0000259" key="8">
    <source>
        <dbReference type="Pfam" id="PF06271"/>
    </source>
</evidence>
<dbReference type="AlphaFoldDB" id="M0QLC0"/>
<evidence type="ECO:0000256" key="4">
    <source>
        <dbReference type="ARBA" id="ARBA00022989"/>
    </source>
</evidence>
<comment type="caution">
    <text evidence="9">The sequence shown here is derived from an EMBL/GenBank/DDBJ whole genome shotgun (WGS) entry which is preliminary data.</text>
</comment>
<dbReference type="EMBL" id="BANX01000014">
    <property type="protein sequence ID" value="GAC68207.1"/>
    <property type="molecule type" value="Genomic_DNA"/>
</dbReference>
<evidence type="ECO:0000256" key="7">
    <source>
        <dbReference type="SAM" id="Phobius"/>
    </source>
</evidence>
<reference evidence="9 10" key="1">
    <citation type="submission" date="2013-01" db="EMBL/GenBank/DDBJ databases">
        <title>Whole genome shotgun sequence of Gordonia soli NBRC 108243.</title>
        <authorList>
            <person name="Isaki-Nakamura S."/>
            <person name="Hosoyama A."/>
            <person name="Tsuchikane K."/>
            <person name="Ando Y."/>
            <person name="Baba S."/>
            <person name="Ohji S."/>
            <person name="Hamada M."/>
            <person name="Tamura T."/>
            <person name="Yamazoe A."/>
            <person name="Yamazaki S."/>
            <person name="Fujita N."/>
        </authorList>
    </citation>
    <scope>NUCLEOTIDE SEQUENCE [LARGE SCALE GENOMIC DNA]</scope>
    <source>
        <strain evidence="9 10">NBRC 108243</strain>
    </source>
</reference>
<keyword evidence="3 7" id="KW-0812">Transmembrane</keyword>
<feature type="region of interest" description="Disordered" evidence="6">
    <location>
        <begin position="1"/>
        <end position="38"/>
    </location>
</feature>
<accession>M0QLC0</accession>
<feature type="transmembrane region" description="Helical" evidence="7">
    <location>
        <begin position="85"/>
        <end position="107"/>
    </location>
</feature>
<evidence type="ECO:0000313" key="9">
    <source>
        <dbReference type="EMBL" id="GAC68207.1"/>
    </source>
</evidence>
<dbReference type="Pfam" id="PF06271">
    <property type="entry name" value="RDD"/>
    <property type="match status" value="1"/>
</dbReference>
<feature type="transmembrane region" description="Helical" evidence="7">
    <location>
        <begin position="52"/>
        <end position="73"/>
    </location>
</feature>
<dbReference type="GO" id="GO:0005886">
    <property type="term" value="C:plasma membrane"/>
    <property type="evidence" value="ECO:0007669"/>
    <property type="project" value="UniProtKB-SubCell"/>
</dbReference>
<evidence type="ECO:0000256" key="2">
    <source>
        <dbReference type="ARBA" id="ARBA00022475"/>
    </source>
</evidence>
<dbReference type="InterPro" id="IPR010432">
    <property type="entry name" value="RDD"/>
</dbReference>
<evidence type="ECO:0000256" key="3">
    <source>
        <dbReference type="ARBA" id="ARBA00022692"/>
    </source>
</evidence>